<name>A0ABU0YHH9_9PROT</name>
<accession>A0ABU0YHH9</accession>
<dbReference type="RefSeq" id="WP_379954578.1">
    <property type="nucleotide sequence ID" value="NZ_JAUYVI010000002.1"/>
</dbReference>
<evidence type="ECO:0008006" key="3">
    <source>
        <dbReference type="Google" id="ProtNLM"/>
    </source>
</evidence>
<gene>
    <name evidence="1" type="ORF">Q8A70_05835</name>
</gene>
<comment type="caution">
    <text evidence="1">The sequence shown here is derived from an EMBL/GenBank/DDBJ whole genome shotgun (WGS) entry which is preliminary data.</text>
</comment>
<reference evidence="2" key="1">
    <citation type="submission" date="2023-08" db="EMBL/GenBank/DDBJ databases">
        <title>Rhodospirillaceae gen. nov., a novel taxon isolated from the Yangtze River Yuezi River estuary sludge.</title>
        <authorList>
            <person name="Ruan L."/>
        </authorList>
    </citation>
    <scope>NUCLEOTIDE SEQUENCE [LARGE SCALE GENOMIC DNA]</scope>
    <source>
        <strain evidence="2">R-7</strain>
    </source>
</reference>
<organism evidence="1 2">
    <name type="scientific">Dongia sedimenti</name>
    <dbReference type="NCBI Taxonomy" id="3064282"/>
    <lineage>
        <taxon>Bacteria</taxon>
        <taxon>Pseudomonadati</taxon>
        <taxon>Pseudomonadota</taxon>
        <taxon>Alphaproteobacteria</taxon>
        <taxon>Rhodospirillales</taxon>
        <taxon>Dongiaceae</taxon>
        <taxon>Dongia</taxon>
    </lineage>
</organism>
<dbReference type="SUPFAM" id="SSF64518">
    <property type="entry name" value="Phase 1 flagellin"/>
    <property type="match status" value="1"/>
</dbReference>
<evidence type="ECO:0000313" key="1">
    <source>
        <dbReference type="EMBL" id="MDQ7247174.1"/>
    </source>
</evidence>
<dbReference type="EMBL" id="JAUYVI010000002">
    <property type="protein sequence ID" value="MDQ7247174.1"/>
    <property type="molecule type" value="Genomic_DNA"/>
</dbReference>
<protein>
    <recommendedName>
        <fullName evidence="3">Flagellin C-terminal domain-containing protein</fullName>
    </recommendedName>
</protein>
<dbReference type="Proteomes" id="UP001230156">
    <property type="component" value="Unassembled WGS sequence"/>
</dbReference>
<proteinExistence type="predicted"/>
<keyword evidence="2" id="KW-1185">Reference proteome</keyword>
<sequence length="848" mass="87849">MAINAFSSYAVYLSNLNGFKNLQGSLNELTQQLASGKKSLSLVNYGSSGQSLLGLRADAVKRQSYIDTTNAASTDVKSYDTIFTQMEKMAADMFQAFTSPNSDPPTKQVNTVQFSGDLGDTGDIYKLSVDGTLFTYVTNGTEGSFDEIAGNIANQINSHLPALKVTAKANGDQLILTGTEPGPLFQVTTSVTDISGGKANTMASTLTTTGKISPIIAQVGGNLTTLQTLLNQQVNGRYLFGGVSSSALSPVVDLTRLPDPTGSKNAASTATTQQLAAGTIVQQMRVTANDLGALQSETFTVNGNNFTVNGPLTAQEVASQVATYYGALPALTGVVNFTDVDATGFTMTAVTPGTAFTTSLTGTDPTPSAITTVQPNVPIGGNQVDVATFTGPIGTIGEEFSVTITDPPSHTAPVTITYRTTGDETGIDDVVNGLIAKIAATQPPFSVTTANLGGGKLQLTNATAFTTTSSVENTASVKTTQRTVVPVAQQELVGFPDLKGDNGDIYDITFTAPVAGPFTVTTNSYDTEADIAAKFVSQINAAGIGITAAVKDGKLLLKADTPGTPFTYTATLATDVGQPSLAPTTKTLVANIPAGATPQTDKVTLSGPVGRIGDVYEITVNGRTVRYTTDGSEPDMDAIAINLAAQINAANPPMAATALPGPVGSGQVVITGTTGGVALDTEAAVARPQVVGDPNPTDYNVHQAAGDSDRAWDQAQVTIADQLTINYTFSANAPAIQKMIMSLRIAQSAVVDPDTYQTKMTQAQSLMKDALNGIRALHSSNTVNDTLMSATTLAHQTQISVTTDSTDKIEGVDKNEVAAKIQAAQTQLEAVFSVVGTTGRLSLVNFLT</sequence>
<evidence type="ECO:0000313" key="2">
    <source>
        <dbReference type="Proteomes" id="UP001230156"/>
    </source>
</evidence>